<dbReference type="GO" id="GO:0051536">
    <property type="term" value="F:iron-sulfur cluster binding"/>
    <property type="evidence" value="ECO:0007669"/>
    <property type="project" value="UniProtKB-KW"/>
</dbReference>
<dbReference type="InterPro" id="IPR007197">
    <property type="entry name" value="rSAM"/>
</dbReference>
<dbReference type="SFLD" id="SFLDG01099">
    <property type="entry name" value="Uncharacterised_Radical_SAM_Su"/>
    <property type="match status" value="1"/>
</dbReference>
<dbReference type="AlphaFoldDB" id="C8X3S7"/>
<keyword evidence="3 5" id="KW-0408">Iron</keyword>
<dbReference type="InterPro" id="IPR013785">
    <property type="entry name" value="Aldolase_TIM"/>
</dbReference>
<evidence type="ECO:0000313" key="6">
    <source>
        <dbReference type="EMBL" id="ACV69074.1"/>
    </source>
</evidence>
<dbReference type="STRING" id="485915.Dret_1790"/>
<organism evidence="6 7">
    <name type="scientific">Desulfohalobium retbaense (strain ATCC 49708 / DSM 5692 / JCM 16813 / HR100)</name>
    <dbReference type="NCBI Taxonomy" id="485915"/>
    <lineage>
        <taxon>Bacteria</taxon>
        <taxon>Pseudomonadati</taxon>
        <taxon>Thermodesulfobacteriota</taxon>
        <taxon>Desulfovibrionia</taxon>
        <taxon>Desulfovibrionales</taxon>
        <taxon>Desulfohalobiaceae</taxon>
        <taxon>Desulfohalobium</taxon>
    </lineage>
</organism>
<comment type="cofactor">
    <cofactor evidence="5">
        <name>[4Fe-4S] cluster</name>
        <dbReference type="ChEBI" id="CHEBI:49883"/>
    </cofactor>
    <text evidence="5">Binds 1 [4Fe-4S] cluster. The cluster is coordinated with 3 cysteines and an exchangeable S-adenosyl-L-methionine.</text>
</comment>
<dbReference type="InterPro" id="IPR040085">
    <property type="entry name" value="MJ0674-like"/>
</dbReference>
<accession>C8X3S7</accession>
<dbReference type="KEGG" id="drt:Dret_1790"/>
<dbReference type="GO" id="GO:0046872">
    <property type="term" value="F:metal ion binding"/>
    <property type="evidence" value="ECO:0007669"/>
    <property type="project" value="UniProtKB-KW"/>
</dbReference>
<dbReference type="Proteomes" id="UP000001052">
    <property type="component" value="Chromosome"/>
</dbReference>
<dbReference type="HOGENOM" id="CLU_062674_0_1_7"/>
<sequence length="307" mass="34210">MSQTAAYLGCTTTALATREKRLWSLLRSCVLCPHRCRVDRLAGETGKCHTGSRAIVYNYFPHFGEESPLVGDCGSGAIFFSFCNLACCFCQNWEISHGGEGLELQSEHVATMMLELQAMGCANINLVTPSHVVPQIVTAVRLAREQGLHLPLVYNCGGYERVATLRELEGIIDIYMPDFKFWSSASAARYCGAEDYPERARAALREMHRQVGDLSIDRDGLARRGLLVRHLVLPGLEQESGAILKFLAQEISQETYVNIMDQYRPCGTAVGDPRLGDELEREQWLRVLRAARAAGLHRFDHGMMLLS</sequence>
<keyword evidence="1 5" id="KW-0949">S-adenosyl-L-methionine</keyword>
<dbReference type="PIRSF" id="PIRSF004869">
    <property type="entry name" value="PflX_prd"/>
    <property type="match status" value="1"/>
</dbReference>
<dbReference type="GO" id="GO:0003824">
    <property type="term" value="F:catalytic activity"/>
    <property type="evidence" value="ECO:0007669"/>
    <property type="project" value="InterPro"/>
</dbReference>
<evidence type="ECO:0000313" key="7">
    <source>
        <dbReference type="Proteomes" id="UP000001052"/>
    </source>
</evidence>
<proteinExistence type="predicted"/>
<dbReference type="EMBL" id="CP001734">
    <property type="protein sequence ID" value="ACV69074.1"/>
    <property type="molecule type" value="Genomic_DNA"/>
</dbReference>
<keyword evidence="4 5" id="KW-0411">Iron-sulfur</keyword>
<dbReference type="PANTHER" id="PTHR43075:SF1">
    <property type="entry name" value="FORMATE LYASE ACTIVATING ENZYME, PUTATIVE (AFU_ORTHOLOGUE AFUA_2G15630)-RELATED"/>
    <property type="match status" value="1"/>
</dbReference>
<dbReference type="OrthoDB" id="9782387at2"/>
<dbReference type="RefSeq" id="WP_015752217.1">
    <property type="nucleotide sequence ID" value="NC_013223.1"/>
</dbReference>
<reference evidence="6 7" key="2">
    <citation type="journal article" date="2010" name="Stand. Genomic Sci.">
        <title>Complete genome sequence of Desulfohalobium retbaense type strain (HR(100)).</title>
        <authorList>
            <person name="Spring S."/>
            <person name="Nolan M."/>
            <person name="Lapidus A."/>
            <person name="Glavina Del Rio T."/>
            <person name="Copeland A."/>
            <person name="Tice H."/>
            <person name="Cheng J.F."/>
            <person name="Lucas S."/>
            <person name="Land M."/>
            <person name="Chen F."/>
            <person name="Bruce D."/>
            <person name="Goodwin L."/>
            <person name="Pitluck S."/>
            <person name="Ivanova N."/>
            <person name="Mavromatis K."/>
            <person name="Mikhailova N."/>
            <person name="Pati A."/>
            <person name="Chen A."/>
            <person name="Palaniappan K."/>
            <person name="Hauser L."/>
            <person name="Chang Y.J."/>
            <person name="Jeffries C.D."/>
            <person name="Munk C."/>
            <person name="Kiss H."/>
            <person name="Chain P."/>
            <person name="Han C."/>
            <person name="Brettin T."/>
            <person name="Detter J.C."/>
            <person name="Schuler E."/>
            <person name="Goker M."/>
            <person name="Rohde M."/>
            <person name="Bristow J."/>
            <person name="Eisen J.A."/>
            <person name="Markowitz V."/>
            <person name="Hugenholtz P."/>
            <person name="Kyrpides N.C."/>
            <person name="Klenk H.P."/>
        </authorList>
    </citation>
    <scope>NUCLEOTIDE SEQUENCE [LARGE SCALE GENOMIC DNA]</scope>
    <source>
        <strain evidence="6 7">DSM 5692</strain>
    </source>
</reference>
<protein>
    <submittedName>
        <fullName evidence="6">Radical SAM domain protein</fullName>
    </submittedName>
</protein>
<dbReference type="InterPro" id="IPR058240">
    <property type="entry name" value="rSAM_sf"/>
</dbReference>
<dbReference type="SFLD" id="SFLDS00029">
    <property type="entry name" value="Radical_SAM"/>
    <property type="match status" value="1"/>
</dbReference>
<dbReference type="PANTHER" id="PTHR43075">
    <property type="entry name" value="FORMATE LYASE ACTIVATING ENZYME, PUTATIVE (AFU_ORTHOLOGUE AFUA_2G15630)-RELATED"/>
    <property type="match status" value="1"/>
</dbReference>
<evidence type="ECO:0000256" key="2">
    <source>
        <dbReference type="ARBA" id="ARBA00022723"/>
    </source>
</evidence>
<evidence type="ECO:0000256" key="5">
    <source>
        <dbReference type="PIRSR" id="PIRSR004869-50"/>
    </source>
</evidence>
<dbReference type="InterPro" id="IPR016431">
    <property type="entry name" value="Pyrv-formate_lyase-activ_prd"/>
</dbReference>
<feature type="binding site" evidence="5">
    <location>
        <position position="83"/>
    </location>
    <ligand>
        <name>[4Fe-4S] cluster</name>
        <dbReference type="ChEBI" id="CHEBI:49883"/>
        <note>4Fe-4S-S-AdoMet</note>
    </ligand>
</feature>
<dbReference type="Gene3D" id="3.20.20.70">
    <property type="entry name" value="Aldolase class I"/>
    <property type="match status" value="1"/>
</dbReference>
<feature type="binding site" evidence="5">
    <location>
        <position position="90"/>
    </location>
    <ligand>
        <name>[4Fe-4S] cluster</name>
        <dbReference type="ChEBI" id="CHEBI:49883"/>
        <note>4Fe-4S-S-AdoMet</note>
    </ligand>
</feature>
<dbReference type="eggNOG" id="COG1313">
    <property type="taxonomic scope" value="Bacteria"/>
</dbReference>
<evidence type="ECO:0000256" key="1">
    <source>
        <dbReference type="ARBA" id="ARBA00022691"/>
    </source>
</evidence>
<gene>
    <name evidence="6" type="ordered locus">Dret_1790</name>
</gene>
<dbReference type="SUPFAM" id="SSF102114">
    <property type="entry name" value="Radical SAM enzymes"/>
    <property type="match status" value="1"/>
</dbReference>
<evidence type="ECO:0000256" key="3">
    <source>
        <dbReference type="ARBA" id="ARBA00023004"/>
    </source>
</evidence>
<reference evidence="7" key="1">
    <citation type="submission" date="2009-09" db="EMBL/GenBank/DDBJ databases">
        <title>The complete chromosome of Desulfohalobium retbaense DSM 5692.</title>
        <authorList>
            <consortium name="US DOE Joint Genome Institute (JGI-PGF)"/>
            <person name="Lucas S."/>
            <person name="Copeland A."/>
            <person name="Lapidus A."/>
            <person name="Glavina del Rio T."/>
            <person name="Dalin E."/>
            <person name="Tice H."/>
            <person name="Bruce D."/>
            <person name="Goodwin L."/>
            <person name="Pitluck S."/>
            <person name="Kyrpides N."/>
            <person name="Mavromatis K."/>
            <person name="Ivanova N."/>
            <person name="Mikhailova N."/>
            <person name="Munk A.C."/>
            <person name="Brettin T."/>
            <person name="Detter J.C."/>
            <person name="Han C."/>
            <person name="Tapia R."/>
            <person name="Larimer F."/>
            <person name="Land M."/>
            <person name="Hauser L."/>
            <person name="Markowitz V."/>
            <person name="Cheng J.-F."/>
            <person name="Hugenholtz P."/>
            <person name="Woyke T."/>
            <person name="Wu D."/>
            <person name="Spring S."/>
            <person name="Klenk H.-P."/>
            <person name="Eisen J.A."/>
        </authorList>
    </citation>
    <scope>NUCLEOTIDE SEQUENCE [LARGE SCALE GENOMIC DNA]</scope>
    <source>
        <strain evidence="7">DSM 5692</strain>
    </source>
</reference>
<feature type="binding site" evidence="5">
    <location>
        <position position="87"/>
    </location>
    <ligand>
        <name>[4Fe-4S] cluster</name>
        <dbReference type="ChEBI" id="CHEBI:49883"/>
        <note>4Fe-4S-S-AdoMet</note>
    </ligand>
</feature>
<name>C8X3S7_DESRD</name>
<keyword evidence="2 5" id="KW-0479">Metal-binding</keyword>
<keyword evidence="7" id="KW-1185">Reference proteome</keyword>
<evidence type="ECO:0000256" key="4">
    <source>
        <dbReference type="ARBA" id="ARBA00023014"/>
    </source>
</evidence>